<dbReference type="PANTHER" id="PTHR44520:SF1">
    <property type="entry name" value="TWO-COMPONENT SYSTEM REGULATORY PROTEIN"/>
    <property type="match status" value="1"/>
</dbReference>
<feature type="modified residue" description="4-aspartylphosphate" evidence="1">
    <location>
        <position position="69"/>
    </location>
</feature>
<proteinExistence type="predicted"/>
<evidence type="ECO:0000313" key="3">
    <source>
        <dbReference type="EMBL" id="MFL9879711.1"/>
    </source>
</evidence>
<accession>A0ABW8Z9T1</accession>
<keyword evidence="4" id="KW-1185">Reference proteome</keyword>
<evidence type="ECO:0000259" key="2">
    <source>
        <dbReference type="PROSITE" id="PS50110"/>
    </source>
</evidence>
<evidence type="ECO:0000256" key="1">
    <source>
        <dbReference type="PROSITE-ProRule" id="PRU00169"/>
    </source>
</evidence>
<comment type="caution">
    <text evidence="3">The sequence shown here is derived from an EMBL/GenBank/DDBJ whole genome shotgun (WGS) entry which is preliminary data.</text>
</comment>
<dbReference type="Proteomes" id="UP001629214">
    <property type="component" value="Unassembled WGS sequence"/>
</dbReference>
<dbReference type="PANTHER" id="PTHR44520">
    <property type="entry name" value="RESPONSE REGULATOR RCP1-RELATED"/>
    <property type="match status" value="1"/>
</dbReference>
<dbReference type="PROSITE" id="PS50110">
    <property type="entry name" value="RESPONSE_REGULATORY"/>
    <property type="match status" value="1"/>
</dbReference>
<dbReference type="Gene3D" id="3.40.50.2300">
    <property type="match status" value="1"/>
</dbReference>
<keyword evidence="1" id="KW-0597">Phosphoprotein</keyword>
<dbReference type="EMBL" id="JAQQFR010000009">
    <property type="protein sequence ID" value="MFL9879711.1"/>
    <property type="molecule type" value="Genomic_DNA"/>
</dbReference>
<dbReference type="InterPro" id="IPR001789">
    <property type="entry name" value="Sig_transdc_resp-reg_receiver"/>
</dbReference>
<dbReference type="InterPro" id="IPR011006">
    <property type="entry name" value="CheY-like_superfamily"/>
</dbReference>
<reference evidence="3 4" key="1">
    <citation type="journal article" date="2024" name="Chem. Sci.">
        <title>Discovery of megapolipeptins by genome mining of a Burkholderiales bacteria collection.</title>
        <authorList>
            <person name="Paulo B.S."/>
            <person name="Recchia M.J.J."/>
            <person name="Lee S."/>
            <person name="Fergusson C.H."/>
            <person name="Romanowski S.B."/>
            <person name="Hernandez A."/>
            <person name="Krull N."/>
            <person name="Liu D.Y."/>
            <person name="Cavanagh H."/>
            <person name="Bos A."/>
            <person name="Gray C.A."/>
            <person name="Murphy B.T."/>
            <person name="Linington R.G."/>
            <person name="Eustaquio A.S."/>
        </authorList>
    </citation>
    <scope>NUCLEOTIDE SEQUENCE [LARGE SCALE GENOMIC DNA]</scope>
    <source>
        <strain evidence="3 4">RL21-008-BIB-B</strain>
    </source>
</reference>
<sequence>MNSFERIDILLVEDNPYDAELSMRALQKKKLANKVEWVQDGADALDFIFSQGIYEHRVQDEPLKLILLDIKLPKVSGIDVLRKIKADPVARSIPVVMLTSSAEGQDLSECYKLGVNSYIVKPVEFESFQEEVEKAGFYWMLVNRVPAS</sequence>
<organism evidence="3 4">
    <name type="scientific">Herbaspirillum rhizosphaerae</name>
    <dbReference type="NCBI Taxonomy" id="346179"/>
    <lineage>
        <taxon>Bacteria</taxon>
        <taxon>Pseudomonadati</taxon>
        <taxon>Pseudomonadota</taxon>
        <taxon>Betaproteobacteria</taxon>
        <taxon>Burkholderiales</taxon>
        <taxon>Oxalobacteraceae</taxon>
        <taxon>Herbaspirillum</taxon>
    </lineage>
</organism>
<dbReference type="CDD" id="cd17557">
    <property type="entry name" value="REC_Rcp-like"/>
    <property type="match status" value="1"/>
</dbReference>
<name>A0ABW8Z9T1_9BURK</name>
<dbReference type="Pfam" id="PF00072">
    <property type="entry name" value="Response_reg"/>
    <property type="match status" value="1"/>
</dbReference>
<dbReference type="InterPro" id="IPR052893">
    <property type="entry name" value="TCS_response_regulator"/>
</dbReference>
<gene>
    <name evidence="3" type="ORF">PQR63_15025</name>
</gene>
<dbReference type="SUPFAM" id="SSF52172">
    <property type="entry name" value="CheY-like"/>
    <property type="match status" value="1"/>
</dbReference>
<dbReference type="RefSeq" id="WP_408168807.1">
    <property type="nucleotide sequence ID" value="NZ_JAQQFR010000009.1"/>
</dbReference>
<dbReference type="SMART" id="SM00448">
    <property type="entry name" value="REC"/>
    <property type="match status" value="1"/>
</dbReference>
<evidence type="ECO:0000313" key="4">
    <source>
        <dbReference type="Proteomes" id="UP001629214"/>
    </source>
</evidence>
<feature type="domain" description="Response regulatory" evidence="2">
    <location>
        <begin position="8"/>
        <end position="136"/>
    </location>
</feature>
<protein>
    <submittedName>
        <fullName evidence="3">Response regulator</fullName>
    </submittedName>
</protein>